<dbReference type="Proteomes" id="UP000831485">
    <property type="component" value="Chromosome"/>
</dbReference>
<dbReference type="Proteomes" id="UP000568888">
    <property type="component" value="Unassembled WGS sequence"/>
</dbReference>
<proteinExistence type="predicted"/>
<protein>
    <submittedName>
        <fullName evidence="1">Uncharacterized protein</fullName>
    </submittedName>
</protein>
<sequence>MTRFPFRVGGILDSHPVEIYGRKPFPQILKKLLGQKIVIVEGEDTIVEKTMLQHVKDKQALTSKDYNTPWMVTVEVFEFQCADGKWQFTGAYLEE</sequence>
<evidence type="ECO:0000313" key="2">
    <source>
        <dbReference type="EMBL" id="UPU36308.1"/>
    </source>
</evidence>
<accession>A0A6V8N1Y1</accession>
<dbReference type="AlphaFoldDB" id="A0A6V8N1Y1"/>
<evidence type="ECO:0000313" key="4">
    <source>
        <dbReference type="Proteomes" id="UP000831485"/>
    </source>
</evidence>
<dbReference type="RefSeq" id="WP_183351396.1">
    <property type="nucleotide sequence ID" value="NZ_BLXY01000030.1"/>
</dbReference>
<evidence type="ECO:0000313" key="3">
    <source>
        <dbReference type="Proteomes" id="UP000568888"/>
    </source>
</evidence>
<evidence type="ECO:0000313" key="1">
    <source>
        <dbReference type="EMBL" id="GFO66421.1"/>
    </source>
</evidence>
<reference evidence="3" key="1">
    <citation type="submission" date="2020-06" db="EMBL/GenBank/DDBJ databases">
        <title>Draft genomic sequecing of Geomonas sp. Red736.</title>
        <authorList>
            <person name="Itoh H."/>
            <person name="Xu Z.X."/>
            <person name="Ushijima N."/>
            <person name="Masuda Y."/>
            <person name="Shiratori Y."/>
            <person name="Senoo K."/>
        </authorList>
    </citation>
    <scope>NUCLEOTIDE SEQUENCE [LARGE SCALE GENOMIC DNA]</scope>
    <source>
        <strain evidence="3">Red736</strain>
    </source>
</reference>
<name>A0A6V8N1Y1_9BACT</name>
<gene>
    <name evidence="1" type="ORF">GMPD_43400</name>
    <name evidence="2" type="ORF">M1B72_00980</name>
</gene>
<dbReference type="EMBL" id="BLXY01000030">
    <property type="protein sequence ID" value="GFO66421.1"/>
    <property type="molecule type" value="Genomic_DNA"/>
</dbReference>
<keyword evidence="4" id="KW-1185">Reference proteome</keyword>
<dbReference type="EMBL" id="CP096574">
    <property type="protein sequence ID" value="UPU36308.1"/>
    <property type="molecule type" value="Genomic_DNA"/>
</dbReference>
<organism evidence="1 3">
    <name type="scientific">Geomonas paludis</name>
    <dbReference type="NCBI Taxonomy" id="2740185"/>
    <lineage>
        <taxon>Bacteria</taxon>
        <taxon>Pseudomonadati</taxon>
        <taxon>Thermodesulfobacteriota</taxon>
        <taxon>Desulfuromonadia</taxon>
        <taxon>Geobacterales</taxon>
        <taxon>Geobacteraceae</taxon>
        <taxon>Geomonas</taxon>
    </lineage>
</organism>
<reference evidence="2" key="3">
    <citation type="submission" date="2022-04" db="EMBL/GenBank/DDBJ databases">
        <authorList>
            <person name="Liu G."/>
        </authorList>
    </citation>
    <scope>NUCLEOTIDE SEQUENCE</scope>
    <source>
        <strain evidence="2">RG22</strain>
    </source>
</reference>
<reference evidence="1" key="2">
    <citation type="journal article" date="2021" name="Int. J. Syst. Evol. Microbiol.">
        <title>Geomonas silvestris sp. nov., Geomonas paludis sp. nov. and Geomonas limicola sp. nov., isolated from terrestrial environments, and emended description of the genus Geomonas.</title>
        <authorList>
            <person name="Itoh H."/>
            <person name="Xu Z."/>
            <person name="Masuda Y."/>
            <person name="Ushijima N."/>
            <person name="Hayakawa C."/>
            <person name="Shiratori Y."/>
            <person name="Senoo K."/>
        </authorList>
    </citation>
    <scope>NUCLEOTIDE SEQUENCE</scope>
    <source>
        <strain evidence="1">Red736</strain>
    </source>
</reference>